<sequence>MDELIAVMSITVLAVISPGSDFAMVSRNSYLYGKKAGMLTAIGIATAVWVHVFYTVFGVSILLITFPILFHFFKILGACYLIYIGIQTYRHPVIQVNLQLTDTLLTSMSAFKIGFITNAFNPKTTLFVLSTFTQMVNAKTSLWIQLGYGAFMSLTHLIWFALVALLLSQTAIRHLLLAKQIYINRIIGVILVVLGSLLLI</sequence>
<evidence type="ECO:0000256" key="1">
    <source>
        <dbReference type="ARBA" id="ARBA00004651"/>
    </source>
</evidence>
<feature type="transmembrane region" description="Helical" evidence="6">
    <location>
        <begin position="36"/>
        <end position="54"/>
    </location>
</feature>
<accession>A0A379EVQ2</accession>
<keyword evidence="2" id="KW-1003">Cell membrane</keyword>
<feature type="transmembrane region" description="Helical" evidence="6">
    <location>
        <begin position="142"/>
        <end position="168"/>
    </location>
</feature>
<feature type="transmembrane region" description="Helical" evidence="6">
    <location>
        <begin position="180"/>
        <end position="199"/>
    </location>
</feature>
<dbReference type="Pfam" id="PF01810">
    <property type="entry name" value="LysE"/>
    <property type="match status" value="1"/>
</dbReference>
<evidence type="ECO:0000313" key="8">
    <source>
        <dbReference type="Proteomes" id="UP000254704"/>
    </source>
</evidence>
<proteinExistence type="predicted"/>
<dbReference type="GO" id="GO:0015171">
    <property type="term" value="F:amino acid transmembrane transporter activity"/>
    <property type="evidence" value="ECO:0007669"/>
    <property type="project" value="TreeGrafter"/>
</dbReference>
<keyword evidence="3 6" id="KW-0812">Transmembrane</keyword>
<evidence type="ECO:0000256" key="2">
    <source>
        <dbReference type="ARBA" id="ARBA00022475"/>
    </source>
</evidence>
<dbReference type="AlphaFoldDB" id="A0A379EVQ2"/>
<comment type="subcellular location">
    <subcellularLocation>
        <location evidence="1">Cell membrane</location>
        <topology evidence="1">Multi-pass membrane protein</topology>
    </subcellularLocation>
</comment>
<reference evidence="7 8" key="1">
    <citation type="submission" date="2018-06" db="EMBL/GenBank/DDBJ databases">
        <authorList>
            <consortium name="Pathogen Informatics"/>
            <person name="Doyle S."/>
        </authorList>
    </citation>
    <scope>NUCLEOTIDE SEQUENCE [LARGE SCALE GENOMIC DNA]</scope>
    <source>
        <strain evidence="7 8">NCTC11621</strain>
    </source>
</reference>
<organism evidence="7 8">
    <name type="scientific">Pasteurella canis</name>
    <dbReference type="NCBI Taxonomy" id="753"/>
    <lineage>
        <taxon>Bacteria</taxon>
        <taxon>Pseudomonadati</taxon>
        <taxon>Pseudomonadota</taxon>
        <taxon>Gammaproteobacteria</taxon>
        <taxon>Pasteurellales</taxon>
        <taxon>Pasteurellaceae</taxon>
        <taxon>Pasteurella</taxon>
    </lineage>
</organism>
<dbReference type="Proteomes" id="UP000254704">
    <property type="component" value="Unassembled WGS sequence"/>
</dbReference>
<feature type="transmembrane region" description="Helical" evidence="6">
    <location>
        <begin position="6"/>
        <end position="24"/>
    </location>
</feature>
<feature type="transmembrane region" description="Helical" evidence="6">
    <location>
        <begin position="60"/>
        <end position="83"/>
    </location>
</feature>
<keyword evidence="4 6" id="KW-1133">Transmembrane helix</keyword>
<evidence type="ECO:0000256" key="3">
    <source>
        <dbReference type="ARBA" id="ARBA00022692"/>
    </source>
</evidence>
<dbReference type="InterPro" id="IPR001123">
    <property type="entry name" value="LeuE-type"/>
</dbReference>
<evidence type="ECO:0000313" key="7">
    <source>
        <dbReference type="EMBL" id="SUC10224.1"/>
    </source>
</evidence>
<dbReference type="EMBL" id="UGTV01000015">
    <property type="protein sequence ID" value="SUC10224.1"/>
    <property type="molecule type" value="Genomic_DNA"/>
</dbReference>
<name>A0A379EVQ2_9PAST</name>
<evidence type="ECO:0000256" key="6">
    <source>
        <dbReference type="SAM" id="Phobius"/>
    </source>
</evidence>
<dbReference type="PANTHER" id="PTHR30086:SF21">
    <property type="entry name" value="TRANSPORT PROTEIN"/>
    <property type="match status" value="1"/>
</dbReference>
<dbReference type="GO" id="GO:0005886">
    <property type="term" value="C:plasma membrane"/>
    <property type="evidence" value="ECO:0007669"/>
    <property type="project" value="UniProtKB-SubCell"/>
</dbReference>
<protein>
    <submittedName>
        <fullName evidence="7">Threonine efflux protein</fullName>
    </submittedName>
</protein>
<keyword evidence="5 6" id="KW-0472">Membrane</keyword>
<evidence type="ECO:0000256" key="4">
    <source>
        <dbReference type="ARBA" id="ARBA00022989"/>
    </source>
</evidence>
<gene>
    <name evidence="7" type="primary">rhtC_2</name>
    <name evidence="7" type="ORF">NCTC11621_01273</name>
</gene>
<dbReference type="PANTHER" id="PTHR30086">
    <property type="entry name" value="ARGININE EXPORTER PROTEIN ARGO"/>
    <property type="match status" value="1"/>
</dbReference>
<dbReference type="RefSeq" id="WP_115322978.1">
    <property type="nucleotide sequence ID" value="NZ_CP085873.1"/>
</dbReference>
<evidence type="ECO:0000256" key="5">
    <source>
        <dbReference type="ARBA" id="ARBA00023136"/>
    </source>
</evidence>